<dbReference type="InterPro" id="IPR011032">
    <property type="entry name" value="GroES-like_sf"/>
</dbReference>
<dbReference type="Pfam" id="PF08240">
    <property type="entry name" value="ADH_N"/>
    <property type="match status" value="1"/>
</dbReference>
<dbReference type="InterPro" id="IPR036291">
    <property type="entry name" value="NAD(P)-bd_dom_sf"/>
</dbReference>
<proteinExistence type="predicted"/>
<dbReference type="InterPro" id="IPR020843">
    <property type="entry name" value="ER"/>
</dbReference>
<evidence type="ECO:0000313" key="2">
    <source>
        <dbReference type="EMBL" id="RZF59053.1"/>
    </source>
</evidence>
<dbReference type="RefSeq" id="WP_130160536.1">
    <property type="nucleotide sequence ID" value="NZ_SGIS01000098.1"/>
</dbReference>
<name>A0A4Q6XHI4_9SPHN</name>
<accession>A0A4Q6XHI4</accession>
<dbReference type="Gene3D" id="3.40.50.720">
    <property type="entry name" value="NAD(P)-binding Rossmann-like Domain"/>
    <property type="match status" value="1"/>
</dbReference>
<dbReference type="InterPro" id="IPR013154">
    <property type="entry name" value="ADH-like_N"/>
</dbReference>
<evidence type="ECO:0000259" key="1">
    <source>
        <dbReference type="SMART" id="SM00829"/>
    </source>
</evidence>
<dbReference type="PANTHER" id="PTHR43677:SF4">
    <property type="entry name" value="QUINONE OXIDOREDUCTASE-LIKE PROTEIN 2"/>
    <property type="match status" value="1"/>
</dbReference>
<dbReference type="EMBL" id="SGIS01000098">
    <property type="protein sequence ID" value="RZF59053.1"/>
    <property type="molecule type" value="Genomic_DNA"/>
</dbReference>
<dbReference type="Pfam" id="PF00107">
    <property type="entry name" value="ADH_zinc_N"/>
    <property type="match status" value="1"/>
</dbReference>
<keyword evidence="3" id="KW-1185">Reference proteome</keyword>
<reference evidence="2 3" key="1">
    <citation type="submission" date="2019-02" db="EMBL/GenBank/DDBJ databases">
        <authorList>
            <person name="Li Y."/>
        </authorList>
    </citation>
    <scope>NUCLEOTIDE SEQUENCE [LARGE SCALE GENOMIC DNA]</scope>
    <source>
        <strain evidence="2 3">3-7</strain>
    </source>
</reference>
<evidence type="ECO:0000313" key="3">
    <source>
        <dbReference type="Proteomes" id="UP000292085"/>
    </source>
</evidence>
<dbReference type="OrthoDB" id="4190732at2"/>
<comment type="caution">
    <text evidence="2">The sequence shown here is derived from an EMBL/GenBank/DDBJ whole genome shotgun (WGS) entry which is preliminary data.</text>
</comment>
<protein>
    <submittedName>
        <fullName evidence="2">Oxidoreductase</fullName>
    </submittedName>
</protein>
<dbReference type="InterPro" id="IPR013149">
    <property type="entry name" value="ADH-like_C"/>
</dbReference>
<dbReference type="SUPFAM" id="SSF50129">
    <property type="entry name" value="GroES-like"/>
    <property type="match status" value="1"/>
</dbReference>
<sequence>MLAWQADSFGEPLDVLAFKEIAKPVPGPGEVLIKVRAVGLGLPDLLSVQGHYPFVTVPPAIPGHSFVGTIDTAGPGTSYMPGMRVMARTMYKNQAGALAEYALAREFDTFPAPDGLDDAQAAGFVVPYHTAYVGLVSRGKLAKGETLLVLGGSGASGSAAIELGKALGARVVATARGKAKSAFCRELGADHIIDTTRSHIGEALREVTGGYGADLIFDPVGGEPSDQAVQGIAFGGRLVLIGISAGFANLNPLDMIGRTYSAIGAALPNRTESERKQTIADLDELVDQGKISVPIEGRYFLDQAPTIIARLGGEIMGRHIINM</sequence>
<dbReference type="Proteomes" id="UP000292085">
    <property type="component" value="Unassembled WGS sequence"/>
</dbReference>
<feature type="domain" description="Enoyl reductase (ER)" evidence="1">
    <location>
        <begin position="11"/>
        <end position="321"/>
    </location>
</feature>
<dbReference type="PANTHER" id="PTHR43677">
    <property type="entry name" value="SHORT-CHAIN DEHYDROGENASE/REDUCTASE"/>
    <property type="match status" value="1"/>
</dbReference>
<dbReference type="Gene3D" id="3.90.180.10">
    <property type="entry name" value="Medium-chain alcohol dehydrogenases, catalytic domain"/>
    <property type="match status" value="1"/>
</dbReference>
<dbReference type="SUPFAM" id="SSF51735">
    <property type="entry name" value="NAD(P)-binding Rossmann-fold domains"/>
    <property type="match status" value="1"/>
</dbReference>
<dbReference type="AlphaFoldDB" id="A0A4Q6XHI4"/>
<dbReference type="SMART" id="SM00829">
    <property type="entry name" value="PKS_ER"/>
    <property type="match status" value="1"/>
</dbReference>
<dbReference type="GO" id="GO:0016491">
    <property type="term" value="F:oxidoreductase activity"/>
    <property type="evidence" value="ECO:0007669"/>
    <property type="project" value="InterPro"/>
</dbReference>
<gene>
    <name evidence="2" type="ORF">EWE75_23845</name>
</gene>
<organism evidence="2 3">
    <name type="scientific">Sphingomonas populi</name>
    <dbReference type="NCBI Taxonomy" id="2484750"/>
    <lineage>
        <taxon>Bacteria</taxon>
        <taxon>Pseudomonadati</taxon>
        <taxon>Pseudomonadota</taxon>
        <taxon>Alphaproteobacteria</taxon>
        <taxon>Sphingomonadales</taxon>
        <taxon>Sphingomonadaceae</taxon>
        <taxon>Sphingomonas</taxon>
    </lineage>
</organism>
<dbReference type="InterPro" id="IPR051397">
    <property type="entry name" value="Zn-ADH-like_protein"/>
</dbReference>